<name>A0A1T5HZQ5_9GAMM</name>
<dbReference type="OrthoDB" id="9255987at2"/>
<protein>
    <submittedName>
        <fullName evidence="2">Uncharacterized protein</fullName>
    </submittedName>
</protein>
<sequence length="108" mass="11922">MSGQSPDPLEQIMATVVSGFQQTTDAIRELQLKQEALERQQQQQAKAAYQGMTGCGKSRYVAELVEIEKQKDPTNTRGAQKRVADTIGISSARVTQLLNSDKNRKNGK</sequence>
<gene>
    <name evidence="2" type="ORF">CZ809_01845</name>
</gene>
<dbReference type="RefSeq" id="WP_144396182.1">
    <property type="nucleotide sequence ID" value="NZ_FUZI01000003.1"/>
</dbReference>
<accession>A0A1T5HZQ5</accession>
<proteinExistence type="predicted"/>
<reference evidence="2 3" key="1">
    <citation type="submission" date="2017-02" db="EMBL/GenBank/DDBJ databases">
        <authorList>
            <person name="Peterson S.W."/>
        </authorList>
    </citation>
    <scope>NUCLEOTIDE SEQUENCE [LARGE SCALE GENOMIC DNA]</scope>
    <source>
        <strain evidence="3">type strain: NCCB 100098</strain>
    </source>
</reference>
<evidence type="ECO:0000256" key="1">
    <source>
        <dbReference type="SAM" id="Coils"/>
    </source>
</evidence>
<dbReference type="AlphaFoldDB" id="A0A1T5HZQ5"/>
<feature type="coiled-coil region" evidence="1">
    <location>
        <begin position="20"/>
        <end position="47"/>
    </location>
</feature>
<evidence type="ECO:0000313" key="2">
    <source>
        <dbReference type="EMBL" id="SKC32329.1"/>
    </source>
</evidence>
<evidence type="ECO:0000313" key="3">
    <source>
        <dbReference type="Proteomes" id="UP000189966"/>
    </source>
</evidence>
<dbReference type="EMBL" id="FUZI01000003">
    <property type="protein sequence ID" value="SKC32329.1"/>
    <property type="molecule type" value="Genomic_DNA"/>
</dbReference>
<keyword evidence="1" id="KW-0175">Coiled coil</keyword>
<dbReference type="Proteomes" id="UP000189966">
    <property type="component" value="Unassembled WGS sequence"/>
</dbReference>
<organism evidence="2 3">
    <name type="scientific">Photobacterium piscicola</name>
    <dbReference type="NCBI Taxonomy" id="1378299"/>
    <lineage>
        <taxon>Bacteria</taxon>
        <taxon>Pseudomonadati</taxon>
        <taxon>Pseudomonadota</taxon>
        <taxon>Gammaproteobacteria</taxon>
        <taxon>Vibrionales</taxon>
        <taxon>Vibrionaceae</taxon>
        <taxon>Photobacterium</taxon>
    </lineage>
</organism>